<dbReference type="NCBIfam" id="TIGR04335">
    <property type="entry name" value="AmmeMemoSam_A"/>
    <property type="match status" value="1"/>
</dbReference>
<proteinExistence type="predicted"/>
<dbReference type="Gene3D" id="3.30.1490.150">
    <property type="entry name" value="Hypothetical protein ph0010, domain 2"/>
    <property type="match status" value="1"/>
</dbReference>
<dbReference type="PANTHER" id="PTHR13016:SF0">
    <property type="entry name" value="AMME SYNDROME CANDIDATE GENE 1 PROTEIN"/>
    <property type="match status" value="1"/>
</dbReference>
<sequence>MSVTSSQTLNKGELTQLLDVAREAIRGHFSADIPTSPDFSLYGKKLTTPGACFVTLEVDGKLQGCLGSTVAHNPLVLDVHNRARASAYQDRRFMPLSEDQLSQLTIEVSVLSTPQVMEVSSEQTLLDHLATEKCGVILSDQHRQALFLPQVWSKLPKPADFIRQLKLKAGWSADYWSNNMEVKTFNVTSIKGKYY</sequence>
<gene>
    <name evidence="2" type="ORF">A3K86_14210</name>
</gene>
<evidence type="ECO:0000313" key="2">
    <source>
        <dbReference type="EMBL" id="OAN13720.1"/>
    </source>
</evidence>
<dbReference type="PROSITE" id="PS51112">
    <property type="entry name" value="AMMECR1"/>
    <property type="match status" value="1"/>
</dbReference>
<evidence type="ECO:0000313" key="3">
    <source>
        <dbReference type="Proteomes" id="UP000078503"/>
    </source>
</evidence>
<name>A0A178K8P5_9GAMM</name>
<dbReference type="EMBL" id="LVHF01000028">
    <property type="protein sequence ID" value="OAN13720.1"/>
    <property type="molecule type" value="Genomic_DNA"/>
</dbReference>
<dbReference type="OrthoDB" id="9782820at2"/>
<dbReference type="InterPro" id="IPR023473">
    <property type="entry name" value="AMMECR1"/>
</dbReference>
<dbReference type="SUPFAM" id="SSF143447">
    <property type="entry name" value="AMMECR1-like"/>
    <property type="match status" value="1"/>
</dbReference>
<dbReference type="InterPro" id="IPR027485">
    <property type="entry name" value="AMMECR1_N"/>
</dbReference>
<feature type="domain" description="AMMECR1" evidence="1">
    <location>
        <begin position="12"/>
        <end position="195"/>
    </location>
</feature>
<accession>A0A178K8P5</accession>
<dbReference type="Gene3D" id="3.30.700.20">
    <property type="entry name" value="Hypothetical protein ph0010, domain 1"/>
    <property type="match status" value="1"/>
</dbReference>
<dbReference type="STRING" id="858640.A3K86_14210"/>
<dbReference type="RefSeq" id="WP_068332256.1">
    <property type="nucleotide sequence ID" value="NZ_LVHF01000028.1"/>
</dbReference>
<organism evidence="2 3">
    <name type="scientific">Photobacterium jeanii</name>
    <dbReference type="NCBI Taxonomy" id="858640"/>
    <lineage>
        <taxon>Bacteria</taxon>
        <taxon>Pseudomonadati</taxon>
        <taxon>Pseudomonadota</taxon>
        <taxon>Gammaproteobacteria</taxon>
        <taxon>Vibrionales</taxon>
        <taxon>Vibrionaceae</taxon>
        <taxon>Photobacterium</taxon>
    </lineage>
</organism>
<dbReference type="Pfam" id="PF01871">
    <property type="entry name" value="AMMECR1"/>
    <property type="match status" value="1"/>
</dbReference>
<keyword evidence="3" id="KW-1185">Reference proteome</keyword>
<dbReference type="AlphaFoldDB" id="A0A178K8P5"/>
<evidence type="ECO:0000259" key="1">
    <source>
        <dbReference type="PROSITE" id="PS51112"/>
    </source>
</evidence>
<dbReference type="InterPro" id="IPR036071">
    <property type="entry name" value="AMMECR1_dom_sf"/>
</dbReference>
<dbReference type="InterPro" id="IPR002733">
    <property type="entry name" value="AMMECR1_domain"/>
</dbReference>
<dbReference type="InterPro" id="IPR027623">
    <property type="entry name" value="AmmeMemoSam_A"/>
</dbReference>
<dbReference type="Proteomes" id="UP000078503">
    <property type="component" value="Unassembled WGS sequence"/>
</dbReference>
<protein>
    <submittedName>
        <fullName evidence="2">ACR protein</fullName>
    </submittedName>
</protein>
<reference evidence="2 3" key="1">
    <citation type="submission" date="2016-03" db="EMBL/GenBank/DDBJ databases">
        <title>Photobacterium proteolyticum sp. nov. a protease producing bacterium isolated from ocean sediments of Laizhou Bay.</title>
        <authorList>
            <person name="Li Y."/>
        </authorList>
    </citation>
    <scope>NUCLEOTIDE SEQUENCE [LARGE SCALE GENOMIC DNA]</scope>
    <source>
        <strain evidence="2 3">R-40508</strain>
    </source>
</reference>
<comment type="caution">
    <text evidence="2">The sequence shown here is derived from an EMBL/GenBank/DDBJ whole genome shotgun (WGS) entry which is preliminary data.</text>
</comment>
<dbReference type="PANTHER" id="PTHR13016">
    <property type="entry name" value="AMMECR1 HOMOLOG"/>
    <property type="match status" value="1"/>
</dbReference>